<feature type="domain" description="Cryptochrome/DNA photolyase FAD-binding" evidence="4">
    <location>
        <begin position="111"/>
        <end position="224"/>
    </location>
</feature>
<feature type="binding site" evidence="3">
    <location>
        <position position="109"/>
    </location>
    <ligand>
        <name>FAD</name>
        <dbReference type="ChEBI" id="CHEBI:57692"/>
    </ligand>
</feature>
<keyword evidence="2 3" id="KW-0274">FAD</keyword>
<reference evidence="5" key="1">
    <citation type="submission" date="2022-12" db="EMBL/GenBank/DDBJ databases">
        <title>Paraconexibacter alkalitolerans sp. nov. and Baekduia alba sp. nov., isolated from soil and emended description of the genera Paraconexibacter (Chun et al., 2020) and Baekduia (An et al., 2020).</title>
        <authorList>
            <person name="Vieira S."/>
            <person name="Huber K.J."/>
            <person name="Geppert A."/>
            <person name="Wolf J."/>
            <person name="Neumann-Schaal M."/>
            <person name="Muesken M."/>
            <person name="Overmann J."/>
        </authorList>
    </citation>
    <scope>NUCLEOTIDE SEQUENCE</scope>
    <source>
        <strain evidence="5">AEG42_29</strain>
    </source>
</reference>
<dbReference type="RefSeq" id="WP_354698044.1">
    <property type="nucleotide sequence ID" value="NZ_CP114014.1"/>
</dbReference>
<dbReference type="GO" id="GO:0071949">
    <property type="term" value="F:FAD binding"/>
    <property type="evidence" value="ECO:0007669"/>
    <property type="project" value="TreeGrafter"/>
</dbReference>
<dbReference type="InterPro" id="IPR005101">
    <property type="entry name" value="Cryptochr/Photolyase_FAD-bd"/>
</dbReference>
<dbReference type="PANTHER" id="PTHR11455">
    <property type="entry name" value="CRYPTOCHROME"/>
    <property type="match status" value="1"/>
</dbReference>
<dbReference type="InterPro" id="IPR036134">
    <property type="entry name" value="Crypto/Photolyase_FAD-like_sf"/>
</dbReference>
<name>A0AAU7AYW4_9ACTN</name>
<keyword evidence="1 3" id="KW-0285">Flavoprotein</keyword>
<dbReference type="InterPro" id="IPR002081">
    <property type="entry name" value="Cryptochrome/DNA_photolyase_1"/>
</dbReference>
<dbReference type="GO" id="GO:0005737">
    <property type="term" value="C:cytoplasm"/>
    <property type="evidence" value="ECO:0007669"/>
    <property type="project" value="TreeGrafter"/>
</dbReference>
<dbReference type="Gene3D" id="1.10.579.10">
    <property type="entry name" value="DNA Cyclobutane Dipyrimidine Photolyase, subunit A, domain 3"/>
    <property type="match status" value="1"/>
</dbReference>
<evidence type="ECO:0000259" key="4">
    <source>
        <dbReference type="Pfam" id="PF03441"/>
    </source>
</evidence>
<evidence type="ECO:0000256" key="3">
    <source>
        <dbReference type="PIRSR" id="PIRSR602081-1"/>
    </source>
</evidence>
<gene>
    <name evidence="5" type="ORF">DSM112329_03707</name>
</gene>
<dbReference type="SUPFAM" id="SSF48173">
    <property type="entry name" value="Cryptochrome/photolyase FAD-binding domain"/>
    <property type="match status" value="1"/>
</dbReference>
<proteinExistence type="predicted"/>
<dbReference type="Gene3D" id="1.25.40.80">
    <property type="match status" value="1"/>
</dbReference>
<organism evidence="5">
    <name type="scientific">Paraconexibacter sp. AEG42_29</name>
    <dbReference type="NCBI Taxonomy" id="2997339"/>
    <lineage>
        <taxon>Bacteria</taxon>
        <taxon>Bacillati</taxon>
        <taxon>Actinomycetota</taxon>
        <taxon>Thermoleophilia</taxon>
        <taxon>Solirubrobacterales</taxon>
        <taxon>Paraconexibacteraceae</taxon>
        <taxon>Paraconexibacter</taxon>
    </lineage>
</organism>
<dbReference type="KEGG" id="parq:DSM112329_03707"/>
<evidence type="ECO:0000256" key="1">
    <source>
        <dbReference type="ARBA" id="ARBA00022630"/>
    </source>
</evidence>
<dbReference type="EMBL" id="CP114014">
    <property type="protein sequence ID" value="XAY06829.1"/>
    <property type="molecule type" value="Genomic_DNA"/>
</dbReference>
<dbReference type="GO" id="GO:0043153">
    <property type="term" value="P:entrainment of circadian clock by photoperiod"/>
    <property type="evidence" value="ECO:0007669"/>
    <property type="project" value="TreeGrafter"/>
</dbReference>
<dbReference type="PANTHER" id="PTHR11455:SF18">
    <property type="entry name" value="SI:CH1073-390K14.1"/>
    <property type="match status" value="1"/>
</dbReference>
<dbReference type="GO" id="GO:0003677">
    <property type="term" value="F:DNA binding"/>
    <property type="evidence" value="ECO:0007669"/>
    <property type="project" value="TreeGrafter"/>
</dbReference>
<dbReference type="Pfam" id="PF03441">
    <property type="entry name" value="FAD_binding_7"/>
    <property type="match status" value="1"/>
</dbReference>
<accession>A0AAU7AYW4</accession>
<dbReference type="GO" id="GO:0032922">
    <property type="term" value="P:circadian regulation of gene expression"/>
    <property type="evidence" value="ECO:0007669"/>
    <property type="project" value="TreeGrafter"/>
</dbReference>
<sequence length="414" mass="45185">MSSTALPALPDAGDRPALLAWVREQLGDLTLEGPDGVRASERFAGGQAAADAALGAYDVAGYARRRNEVWPAERRGASALSPYIRHGLLPLPRVWDAVDGGPAPDVRKFRDELQWQEYARHLYARLGARTGQALRRTPAPLPADSRWPDPWPREMACMDLTVGELERDGWLVNQTRMWLASQWTVRAGHDWAAGEDRFFAHLLDGSRAANRLGWQWTVGTASKPYGFSRWQVEKRAPGLCGRCPLRDDCPIQGWPPDRSGAAVADVPDALRADPSPDVTGGPERPVLSGDPDAVWLTAESLGQADPALAAHPDLPAVFVFDQERLARWRLSGKRLVFLAETLAGLAAGGRALELHRGDPAAVLRGRPVAATFTPVPGWRAIAAAVDPAAVHPWPWLTRPHGGRMQSFSAWRRAS</sequence>
<dbReference type="AlphaFoldDB" id="A0AAU7AYW4"/>
<feature type="binding site" evidence="3">
    <location>
        <position position="62"/>
    </location>
    <ligand>
        <name>FAD</name>
        <dbReference type="ChEBI" id="CHEBI:57692"/>
    </ligand>
</feature>
<comment type="cofactor">
    <cofactor evidence="3">
        <name>FAD</name>
        <dbReference type="ChEBI" id="CHEBI:57692"/>
    </cofactor>
    <text evidence="3">Binds 1 FAD per subunit.</text>
</comment>
<dbReference type="GO" id="GO:0003904">
    <property type="term" value="F:deoxyribodipyrimidine photo-lyase activity"/>
    <property type="evidence" value="ECO:0007669"/>
    <property type="project" value="TreeGrafter"/>
</dbReference>
<evidence type="ECO:0000256" key="2">
    <source>
        <dbReference type="ARBA" id="ARBA00022827"/>
    </source>
</evidence>
<protein>
    <recommendedName>
        <fullName evidence="4">Cryptochrome/DNA photolyase FAD-binding domain-containing protein</fullName>
    </recommendedName>
</protein>
<evidence type="ECO:0000313" key="5">
    <source>
        <dbReference type="EMBL" id="XAY06829.1"/>
    </source>
</evidence>